<evidence type="ECO:0000256" key="2">
    <source>
        <dbReference type="SAM" id="SignalP"/>
    </source>
</evidence>
<keyword evidence="2" id="KW-0732">Signal</keyword>
<accession>A0AA41VJD5</accession>
<dbReference type="CDD" id="cd00132">
    <property type="entry name" value="CRIB"/>
    <property type="match status" value="1"/>
</dbReference>
<dbReference type="AlphaFoldDB" id="A0AA41VJD5"/>
<gene>
    <name evidence="3" type="ORF">MKW94_002288</name>
</gene>
<organism evidence="3 4">
    <name type="scientific">Papaver nudicaule</name>
    <name type="common">Iceland poppy</name>
    <dbReference type="NCBI Taxonomy" id="74823"/>
    <lineage>
        <taxon>Eukaryota</taxon>
        <taxon>Viridiplantae</taxon>
        <taxon>Streptophyta</taxon>
        <taxon>Embryophyta</taxon>
        <taxon>Tracheophyta</taxon>
        <taxon>Spermatophyta</taxon>
        <taxon>Magnoliopsida</taxon>
        <taxon>Ranunculales</taxon>
        <taxon>Papaveraceae</taxon>
        <taxon>Papaveroideae</taxon>
        <taxon>Papaver</taxon>
    </lineage>
</organism>
<name>A0AA41VJD5_PAPNU</name>
<dbReference type="EMBL" id="JAJJMA010234186">
    <property type="protein sequence ID" value="MCL7042341.1"/>
    <property type="molecule type" value="Genomic_DNA"/>
</dbReference>
<dbReference type="PANTHER" id="PTHR46931">
    <property type="entry name" value="CRIB DOMAIN-CONTAINING PROTEIN RIC2"/>
    <property type="match status" value="1"/>
</dbReference>
<dbReference type="Proteomes" id="UP001177140">
    <property type="component" value="Unassembled WGS sequence"/>
</dbReference>
<feature type="signal peptide" evidence="2">
    <location>
        <begin position="1"/>
        <end position="20"/>
    </location>
</feature>
<feature type="compositionally biased region" description="Basic and acidic residues" evidence="1">
    <location>
        <begin position="27"/>
        <end position="44"/>
    </location>
</feature>
<evidence type="ECO:0000313" key="3">
    <source>
        <dbReference type="EMBL" id="MCL7042341.1"/>
    </source>
</evidence>
<feature type="chain" id="PRO_5041274131" description="Lipoprotein" evidence="2">
    <location>
        <begin position="21"/>
        <end position="147"/>
    </location>
</feature>
<evidence type="ECO:0000313" key="4">
    <source>
        <dbReference type="Proteomes" id="UP001177140"/>
    </source>
</evidence>
<feature type="region of interest" description="Disordered" evidence="1">
    <location>
        <begin position="26"/>
        <end position="59"/>
    </location>
</feature>
<proteinExistence type="predicted"/>
<keyword evidence="4" id="KW-1185">Reference proteome</keyword>
<comment type="caution">
    <text evidence="3">The sequence shown here is derived from an EMBL/GenBank/DDBJ whole genome shotgun (WGS) entry which is preliminary data.</text>
</comment>
<protein>
    <recommendedName>
        <fullName evidence="5">Lipoprotein</fullName>
    </recommendedName>
</protein>
<dbReference type="PANTHER" id="PTHR46931:SF14">
    <property type="entry name" value="CRIB DOMAIN-CONTAINING PROTEIN RIC2"/>
    <property type="match status" value="1"/>
</dbReference>
<evidence type="ECO:0008006" key="5">
    <source>
        <dbReference type="Google" id="ProtNLM"/>
    </source>
</evidence>
<sequence length="147" mass="16661">MRSRIERLVILPFSIGCVSQSSVAVVDDPKKSKFEREQSEKDQGESSSDGEEVNTKNSTLTKPNISLSFYKLMKNFKNLSQLFVYKEEDDINMEMEIGFPTDVKHVTQIGWDGNNTKATTIIKGCNWDNNDKNLNALELFSSHGFSK</sequence>
<reference evidence="3" key="1">
    <citation type="submission" date="2022-03" db="EMBL/GenBank/DDBJ databases">
        <title>A functionally conserved STORR gene fusion in Papaver species that diverged 16.8 million years ago.</title>
        <authorList>
            <person name="Catania T."/>
        </authorList>
    </citation>
    <scope>NUCLEOTIDE SEQUENCE</scope>
    <source>
        <strain evidence="3">S-191538</strain>
    </source>
</reference>
<evidence type="ECO:0000256" key="1">
    <source>
        <dbReference type="SAM" id="MobiDB-lite"/>
    </source>
</evidence>
<dbReference type="InterPro" id="IPR044509">
    <property type="entry name" value="RIC2/4"/>
</dbReference>